<dbReference type="GO" id="GO:0005886">
    <property type="term" value="C:plasma membrane"/>
    <property type="evidence" value="ECO:0007669"/>
    <property type="project" value="UniProtKB-SubCell"/>
</dbReference>
<evidence type="ECO:0000313" key="2">
    <source>
        <dbReference type="EMBL" id="RGD55833.1"/>
    </source>
</evidence>
<comment type="caution">
    <text evidence="2">The sequence shown here is derived from an EMBL/GenBank/DDBJ whole genome shotgun (WGS) entry which is preliminary data.</text>
</comment>
<dbReference type="EMBL" id="QVIG01000003">
    <property type="protein sequence ID" value="RGD55833.1"/>
    <property type="molecule type" value="Genomic_DNA"/>
</dbReference>
<feature type="transmembrane region" description="Helical" evidence="1">
    <location>
        <begin position="58"/>
        <end position="80"/>
    </location>
</feature>
<dbReference type="AlphaFoldDB" id="A0A372ZJ08"/>
<reference evidence="2 3" key="1">
    <citation type="submission" date="2018-08" db="EMBL/GenBank/DDBJ databases">
        <title>Diversity &amp; Physiological Properties of Lignin-Decomposing Actinobacteria from Soil.</title>
        <authorList>
            <person name="Roh S.G."/>
            <person name="Kim S.B."/>
        </authorList>
    </citation>
    <scope>NUCLEOTIDE SEQUENCE [LARGE SCALE GENOMIC DNA]</scope>
    <source>
        <strain evidence="2 3">MMS17-GH009</strain>
    </source>
</reference>
<feature type="transmembrane region" description="Helical" evidence="1">
    <location>
        <begin position="148"/>
        <end position="168"/>
    </location>
</feature>
<evidence type="ECO:0000256" key="1">
    <source>
        <dbReference type="SAM" id="Phobius"/>
    </source>
</evidence>
<sequence length="259" mass="26750">MLAAEWIKFWSLRSVPWVLGLSALAIVAAGLKSALYTRDHYTPGEDDPVMMAQVALNNAFGAASADILMLVAGGLGALVVTGEYATGLIRTTLAAVPDRRAVLAAKACVLAAVLSGYGVLAVGASFGISQAVLSGTGIGQSVTDPAALRYVAAAVLFGPVCALVGLGLGALIRHSAGAVVGTVVVLFFIPSLVTERYRWSADLLHALPLSAWQRLARTTLTGLRPSEYPATVTGAWTTYAVWALASVAVAAAAVHRRDH</sequence>
<organism evidence="2 3">
    <name type="scientific">Kitasatospora xanthocidica</name>
    <dbReference type="NCBI Taxonomy" id="83382"/>
    <lineage>
        <taxon>Bacteria</taxon>
        <taxon>Bacillati</taxon>
        <taxon>Actinomycetota</taxon>
        <taxon>Actinomycetes</taxon>
        <taxon>Kitasatosporales</taxon>
        <taxon>Streptomycetaceae</taxon>
        <taxon>Kitasatospora</taxon>
    </lineage>
</organism>
<name>A0A372ZJ08_9ACTN</name>
<keyword evidence="1" id="KW-1133">Transmembrane helix</keyword>
<protein>
    <submittedName>
        <fullName evidence="2">ABC transporter permease</fullName>
    </submittedName>
</protein>
<keyword evidence="1" id="KW-0812">Transmembrane</keyword>
<dbReference type="Proteomes" id="UP000263377">
    <property type="component" value="Unassembled WGS sequence"/>
</dbReference>
<feature type="transmembrane region" description="Helical" evidence="1">
    <location>
        <begin position="175"/>
        <end position="193"/>
    </location>
</feature>
<proteinExistence type="predicted"/>
<feature type="transmembrane region" description="Helical" evidence="1">
    <location>
        <begin position="236"/>
        <end position="254"/>
    </location>
</feature>
<feature type="transmembrane region" description="Helical" evidence="1">
    <location>
        <begin position="101"/>
        <end position="128"/>
    </location>
</feature>
<gene>
    <name evidence="2" type="ORF">DR950_40055</name>
</gene>
<evidence type="ECO:0000313" key="3">
    <source>
        <dbReference type="Proteomes" id="UP000263377"/>
    </source>
</evidence>
<accession>A0A372ZJ08</accession>
<dbReference type="GO" id="GO:0140359">
    <property type="term" value="F:ABC-type transporter activity"/>
    <property type="evidence" value="ECO:0007669"/>
    <property type="project" value="InterPro"/>
</dbReference>
<keyword evidence="3" id="KW-1185">Reference proteome</keyword>
<keyword evidence="1" id="KW-0472">Membrane</keyword>